<keyword evidence="2" id="KW-0732">Signal</keyword>
<evidence type="ECO:0000256" key="4">
    <source>
        <dbReference type="ARBA" id="ARBA00023157"/>
    </source>
</evidence>
<keyword evidence="1" id="KW-0147">Chitin-binding</keyword>
<comment type="caution">
    <text evidence="8">The sequence shown here is derived from an EMBL/GenBank/DDBJ whole genome shotgun (WGS) entry which is preliminary data.</text>
</comment>
<feature type="domain" description="Chitin-binding type-2" evidence="7">
    <location>
        <begin position="37"/>
        <end position="82"/>
    </location>
</feature>
<evidence type="ECO:0000256" key="5">
    <source>
        <dbReference type="ARBA" id="ARBA00023180"/>
    </source>
</evidence>
<dbReference type="InterPro" id="IPR051940">
    <property type="entry name" value="Chitin_bind-dev_reg"/>
</dbReference>
<evidence type="ECO:0000313" key="9">
    <source>
        <dbReference type="Proteomes" id="UP000499080"/>
    </source>
</evidence>
<dbReference type="GO" id="GO:0008061">
    <property type="term" value="F:chitin binding"/>
    <property type="evidence" value="ECO:0007669"/>
    <property type="project" value="UniProtKB-KW"/>
</dbReference>
<dbReference type="PANTHER" id="PTHR23301:SF0">
    <property type="entry name" value="CHITIN-BINDING TYPE-2 DOMAIN-CONTAINING PROTEIN-RELATED"/>
    <property type="match status" value="1"/>
</dbReference>
<dbReference type="SUPFAM" id="SSF57625">
    <property type="entry name" value="Invertebrate chitin-binding proteins"/>
    <property type="match status" value="2"/>
</dbReference>
<keyword evidence="4" id="KW-1015">Disulfide bond</keyword>
<feature type="region of interest" description="Disordered" evidence="6">
    <location>
        <begin position="1"/>
        <end position="25"/>
    </location>
</feature>
<dbReference type="GO" id="GO:0005576">
    <property type="term" value="C:extracellular region"/>
    <property type="evidence" value="ECO:0007669"/>
    <property type="project" value="InterPro"/>
</dbReference>
<evidence type="ECO:0000259" key="7">
    <source>
        <dbReference type="PROSITE" id="PS50940"/>
    </source>
</evidence>
<dbReference type="Gene3D" id="2.170.140.10">
    <property type="entry name" value="Chitin binding domain"/>
    <property type="match status" value="2"/>
</dbReference>
<evidence type="ECO:0000256" key="3">
    <source>
        <dbReference type="ARBA" id="ARBA00022737"/>
    </source>
</evidence>
<dbReference type="OrthoDB" id="6419672at2759"/>
<dbReference type="AlphaFoldDB" id="A0A4Y2WNL4"/>
<evidence type="ECO:0000256" key="1">
    <source>
        <dbReference type="ARBA" id="ARBA00022669"/>
    </source>
</evidence>
<dbReference type="PROSITE" id="PS50940">
    <property type="entry name" value="CHIT_BIND_II"/>
    <property type="match status" value="2"/>
</dbReference>
<keyword evidence="3" id="KW-0677">Repeat</keyword>
<dbReference type="EMBL" id="BGPR01062422">
    <property type="protein sequence ID" value="GBO37852.1"/>
    <property type="molecule type" value="Genomic_DNA"/>
</dbReference>
<keyword evidence="9" id="KW-1185">Reference proteome</keyword>
<evidence type="ECO:0000256" key="6">
    <source>
        <dbReference type="SAM" id="MobiDB-lite"/>
    </source>
</evidence>
<dbReference type="Proteomes" id="UP000499080">
    <property type="component" value="Unassembled WGS sequence"/>
</dbReference>
<evidence type="ECO:0000256" key="2">
    <source>
        <dbReference type="ARBA" id="ARBA00022729"/>
    </source>
</evidence>
<dbReference type="InterPro" id="IPR036508">
    <property type="entry name" value="Chitin-bd_dom_sf"/>
</dbReference>
<dbReference type="PANTHER" id="PTHR23301">
    <property type="entry name" value="CHITIN BINDING PERITROPHIN-A"/>
    <property type="match status" value="1"/>
</dbReference>
<name>A0A4Y2WNL4_ARAVE</name>
<sequence>STLSTAVTEQTMSTPSRQTTTDGGNNVSSCGCDSCELPIPDDCNSYILCIDKSATLISCGSGLNFNVNTGTCDWEENVVCETSHQCPRPTGRFPYPHSCYHFMDCNNTVMTVNKCPEGTVYSKSEEKCSWTAVCDGKHVFGRNVEQI</sequence>
<keyword evidence="5" id="KW-0325">Glycoprotein</keyword>
<accession>A0A4Y2WNL4</accession>
<evidence type="ECO:0000313" key="8">
    <source>
        <dbReference type="EMBL" id="GBO37852.1"/>
    </source>
</evidence>
<gene>
    <name evidence="8" type="ORF">AVEN_138988_1</name>
</gene>
<feature type="non-terminal residue" evidence="8">
    <location>
        <position position="1"/>
    </location>
</feature>
<dbReference type="Pfam" id="PF01607">
    <property type="entry name" value="CBM_14"/>
    <property type="match status" value="2"/>
</dbReference>
<protein>
    <recommendedName>
        <fullName evidence="7">Chitin-binding type-2 domain-containing protein</fullName>
    </recommendedName>
</protein>
<feature type="domain" description="Chitin-binding type-2" evidence="7">
    <location>
        <begin position="83"/>
        <end position="136"/>
    </location>
</feature>
<proteinExistence type="predicted"/>
<dbReference type="InterPro" id="IPR002557">
    <property type="entry name" value="Chitin-bd_dom"/>
</dbReference>
<dbReference type="SMART" id="SM00494">
    <property type="entry name" value="ChtBD2"/>
    <property type="match status" value="2"/>
</dbReference>
<reference evidence="8 9" key="1">
    <citation type="journal article" date="2019" name="Sci. Rep.">
        <title>Orb-weaving spider Araneus ventricosus genome elucidates the spidroin gene catalogue.</title>
        <authorList>
            <person name="Kono N."/>
            <person name="Nakamura H."/>
            <person name="Ohtoshi R."/>
            <person name="Moran D.A.P."/>
            <person name="Shinohara A."/>
            <person name="Yoshida Y."/>
            <person name="Fujiwara M."/>
            <person name="Mori M."/>
            <person name="Tomita M."/>
            <person name="Arakawa K."/>
        </authorList>
    </citation>
    <scope>NUCLEOTIDE SEQUENCE [LARGE SCALE GENOMIC DNA]</scope>
</reference>
<organism evidence="8 9">
    <name type="scientific">Araneus ventricosus</name>
    <name type="common">Orbweaver spider</name>
    <name type="synonym">Epeira ventricosa</name>
    <dbReference type="NCBI Taxonomy" id="182803"/>
    <lineage>
        <taxon>Eukaryota</taxon>
        <taxon>Metazoa</taxon>
        <taxon>Ecdysozoa</taxon>
        <taxon>Arthropoda</taxon>
        <taxon>Chelicerata</taxon>
        <taxon>Arachnida</taxon>
        <taxon>Araneae</taxon>
        <taxon>Araneomorphae</taxon>
        <taxon>Entelegynae</taxon>
        <taxon>Araneoidea</taxon>
        <taxon>Araneidae</taxon>
        <taxon>Araneus</taxon>
    </lineage>
</organism>